<keyword evidence="2 5" id="KW-0812">Transmembrane</keyword>
<feature type="transmembrane region" description="Helical" evidence="5">
    <location>
        <begin position="98"/>
        <end position="129"/>
    </location>
</feature>
<accession>A0AA40BEB5</accession>
<dbReference type="PANTHER" id="PTHR31465:SF15">
    <property type="entry name" value="LIPID TRANSPORTER ATNI-RELATED"/>
    <property type="match status" value="1"/>
</dbReference>
<evidence type="ECO:0000256" key="1">
    <source>
        <dbReference type="ARBA" id="ARBA00004141"/>
    </source>
</evidence>
<gene>
    <name evidence="6" type="ORF">B0H67DRAFT_474518</name>
</gene>
<evidence type="ECO:0000256" key="4">
    <source>
        <dbReference type="ARBA" id="ARBA00023136"/>
    </source>
</evidence>
<name>A0AA40BEB5_9PEZI</name>
<proteinExistence type="predicted"/>
<feature type="transmembrane region" description="Helical" evidence="5">
    <location>
        <begin position="261"/>
        <end position="278"/>
    </location>
</feature>
<reference evidence="6" key="1">
    <citation type="submission" date="2023-06" db="EMBL/GenBank/DDBJ databases">
        <title>Genome-scale phylogeny and comparative genomics of the fungal order Sordariales.</title>
        <authorList>
            <consortium name="Lawrence Berkeley National Laboratory"/>
            <person name="Hensen N."/>
            <person name="Bonometti L."/>
            <person name="Westerberg I."/>
            <person name="Brannstrom I.O."/>
            <person name="Guillou S."/>
            <person name="Cros-Aarteil S."/>
            <person name="Calhoun S."/>
            <person name="Haridas S."/>
            <person name="Kuo A."/>
            <person name="Mondo S."/>
            <person name="Pangilinan J."/>
            <person name="Riley R."/>
            <person name="Labutti K."/>
            <person name="Andreopoulos B."/>
            <person name="Lipzen A."/>
            <person name="Chen C."/>
            <person name="Yanf M."/>
            <person name="Daum C."/>
            <person name="Ng V."/>
            <person name="Clum A."/>
            <person name="Steindorff A."/>
            <person name="Ohm R."/>
            <person name="Martin F."/>
            <person name="Silar P."/>
            <person name="Natvig D."/>
            <person name="Lalanne C."/>
            <person name="Gautier V."/>
            <person name="Ament-Velasquez S.L."/>
            <person name="Kruys A."/>
            <person name="Hutchinson M.I."/>
            <person name="Powell A.J."/>
            <person name="Barry K."/>
            <person name="Miller A.N."/>
            <person name="Grigoriev I.V."/>
            <person name="Debuchy R."/>
            <person name="Gladieux P."/>
            <person name="Thoren M.H."/>
            <person name="Johannesson H."/>
        </authorList>
    </citation>
    <scope>NUCLEOTIDE SEQUENCE</scope>
    <source>
        <strain evidence="6">SMH4607-1</strain>
    </source>
</reference>
<keyword evidence="7" id="KW-1185">Reference proteome</keyword>
<keyword evidence="4 5" id="KW-0472">Membrane</keyword>
<feature type="transmembrane region" description="Helical" evidence="5">
    <location>
        <begin position="223"/>
        <end position="241"/>
    </location>
</feature>
<dbReference type="InterPro" id="IPR007568">
    <property type="entry name" value="RTA1"/>
</dbReference>
<keyword evidence="3 5" id="KW-1133">Transmembrane helix</keyword>
<feature type="transmembrane region" description="Helical" evidence="5">
    <location>
        <begin position="141"/>
        <end position="159"/>
    </location>
</feature>
<comment type="caution">
    <text evidence="6">The sequence shown here is derived from an EMBL/GenBank/DDBJ whole genome shotgun (WGS) entry which is preliminary data.</text>
</comment>
<sequence length="321" mass="35646">MLNSTSTTAALPECTTAVPDSNGYVPPSACNANYGFYPSWEWNLAFAVFFGLTTLVHLVQLFAYRKWFCWVVVMGSLWELACFALRTVGAHDQQNSVYVIVSTLLFLLAPLWINAFVYMIVARLVYYLLPQERILGMSPRWLAKIFVAADIVSFLVQAAGGSMLANIEGGDIVITGQRVYMAGIGVQLFFVVVFGVVTVVFFRRLRQRMHNGTLARSTSWVTPLVWVLISVILLIVVRVIFRLVEFGGGASESNPILTNEAYQLGLDAFPMFIALLILNTVHPGLVLKGPASSFPRGWRRREGVKLEPSSSAVELGRRREA</sequence>
<comment type="subcellular location">
    <subcellularLocation>
        <location evidence="1">Membrane</location>
        <topology evidence="1">Multi-pass membrane protein</topology>
    </subcellularLocation>
</comment>
<feature type="transmembrane region" description="Helical" evidence="5">
    <location>
        <begin position="67"/>
        <end position="86"/>
    </location>
</feature>
<protein>
    <submittedName>
        <fullName evidence="6">RTA1 like protein-domain-containing protein</fullName>
    </submittedName>
</protein>
<dbReference type="Pfam" id="PF04479">
    <property type="entry name" value="RTA1"/>
    <property type="match status" value="1"/>
</dbReference>
<evidence type="ECO:0000313" key="6">
    <source>
        <dbReference type="EMBL" id="KAK0732323.1"/>
    </source>
</evidence>
<feature type="transmembrane region" description="Helical" evidence="5">
    <location>
        <begin position="179"/>
        <end position="202"/>
    </location>
</feature>
<evidence type="ECO:0000256" key="2">
    <source>
        <dbReference type="ARBA" id="ARBA00022692"/>
    </source>
</evidence>
<evidence type="ECO:0000256" key="3">
    <source>
        <dbReference type="ARBA" id="ARBA00022989"/>
    </source>
</evidence>
<dbReference type="PANTHER" id="PTHR31465">
    <property type="entry name" value="PROTEIN RTA1-RELATED"/>
    <property type="match status" value="1"/>
</dbReference>
<organism evidence="6 7">
    <name type="scientific">Lasiosphaeris hirsuta</name>
    <dbReference type="NCBI Taxonomy" id="260670"/>
    <lineage>
        <taxon>Eukaryota</taxon>
        <taxon>Fungi</taxon>
        <taxon>Dikarya</taxon>
        <taxon>Ascomycota</taxon>
        <taxon>Pezizomycotina</taxon>
        <taxon>Sordariomycetes</taxon>
        <taxon>Sordariomycetidae</taxon>
        <taxon>Sordariales</taxon>
        <taxon>Lasiosphaeriaceae</taxon>
        <taxon>Lasiosphaeris</taxon>
    </lineage>
</organism>
<dbReference type="AlphaFoldDB" id="A0AA40BEB5"/>
<feature type="transmembrane region" description="Helical" evidence="5">
    <location>
        <begin position="42"/>
        <end position="60"/>
    </location>
</feature>
<evidence type="ECO:0000313" key="7">
    <source>
        <dbReference type="Proteomes" id="UP001172102"/>
    </source>
</evidence>
<dbReference type="GO" id="GO:0016020">
    <property type="term" value="C:membrane"/>
    <property type="evidence" value="ECO:0007669"/>
    <property type="project" value="UniProtKB-SubCell"/>
</dbReference>
<dbReference type="EMBL" id="JAUKUA010000001">
    <property type="protein sequence ID" value="KAK0732323.1"/>
    <property type="molecule type" value="Genomic_DNA"/>
</dbReference>
<dbReference type="Proteomes" id="UP001172102">
    <property type="component" value="Unassembled WGS sequence"/>
</dbReference>
<evidence type="ECO:0000256" key="5">
    <source>
        <dbReference type="SAM" id="Phobius"/>
    </source>
</evidence>